<feature type="compositionally biased region" description="Polar residues" evidence="1">
    <location>
        <begin position="37"/>
        <end position="52"/>
    </location>
</feature>
<accession>T1F7P1</accession>
<dbReference type="KEGG" id="hro:HELRODRAFT_174137"/>
<dbReference type="InParanoid" id="T1F7P1"/>
<feature type="region of interest" description="Disordered" evidence="1">
    <location>
        <begin position="29"/>
        <end position="56"/>
    </location>
</feature>
<dbReference type="HOGENOM" id="CLU_059811_0_0_1"/>
<reference evidence="4" key="1">
    <citation type="submission" date="2012-12" db="EMBL/GenBank/DDBJ databases">
        <authorList>
            <person name="Hellsten U."/>
            <person name="Grimwood J."/>
            <person name="Chapman J.A."/>
            <person name="Shapiro H."/>
            <person name="Aerts A."/>
            <person name="Otillar R.P."/>
            <person name="Terry A.Y."/>
            <person name="Boore J.L."/>
            <person name="Simakov O."/>
            <person name="Marletaz F."/>
            <person name="Cho S.-J."/>
            <person name="Edsinger-Gonzales E."/>
            <person name="Havlak P."/>
            <person name="Kuo D.-H."/>
            <person name="Larsson T."/>
            <person name="Lv J."/>
            <person name="Arendt D."/>
            <person name="Savage R."/>
            <person name="Osoegawa K."/>
            <person name="de Jong P."/>
            <person name="Lindberg D.R."/>
            <person name="Seaver E.C."/>
            <person name="Weisblat D.A."/>
            <person name="Putnam N.H."/>
            <person name="Grigoriev I.V."/>
            <person name="Rokhsar D.S."/>
        </authorList>
    </citation>
    <scope>NUCLEOTIDE SEQUENCE</scope>
</reference>
<evidence type="ECO:0000313" key="2">
    <source>
        <dbReference type="EMBL" id="ESO03235.1"/>
    </source>
</evidence>
<reference evidence="2 4" key="2">
    <citation type="journal article" date="2013" name="Nature">
        <title>Insights into bilaterian evolution from three spiralian genomes.</title>
        <authorList>
            <person name="Simakov O."/>
            <person name="Marletaz F."/>
            <person name="Cho S.J."/>
            <person name="Edsinger-Gonzales E."/>
            <person name="Havlak P."/>
            <person name="Hellsten U."/>
            <person name="Kuo D.H."/>
            <person name="Larsson T."/>
            <person name="Lv J."/>
            <person name="Arendt D."/>
            <person name="Savage R."/>
            <person name="Osoegawa K."/>
            <person name="de Jong P."/>
            <person name="Grimwood J."/>
            <person name="Chapman J.A."/>
            <person name="Shapiro H."/>
            <person name="Aerts A."/>
            <person name="Otillar R.P."/>
            <person name="Terry A.Y."/>
            <person name="Boore J.L."/>
            <person name="Grigoriev I.V."/>
            <person name="Lindberg D.R."/>
            <person name="Seaver E.C."/>
            <person name="Weisblat D.A."/>
            <person name="Putnam N.H."/>
            <person name="Rokhsar D.S."/>
        </authorList>
    </citation>
    <scope>NUCLEOTIDE SEQUENCE</scope>
</reference>
<dbReference type="CTD" id="20204840"/>
<dbReference type="Proteomes" id="UP000015101">
    <property type="component" value="Unassembled WGS sequence"/>
</dbReference>
<protein>
    <submittedName>
        <fullName evidence="2 3">Uncharacterized protein</fullName>
    </submittedName>
</protein>
<dbReference type="GeneID" id="20204840"/>
<dbReference type="EnsemblMetazoa" id="HelroT174137">
    <property type="protein sequence ID" value="HelroP174137"/>
    <property type="gene ID" value="HelroG174137"/>
</dbReference>
<evidence type="ECO:0000313" key="3">
    <source>
        <dbReference type="EnsemblMetazoa" id="HelroP174137"/>
    </source>
</evidence>
<dbReference type="EMBL" id="AMQM01004829">
    <property type="status" value="NOT_ANNOTATED_CDS"/>
    <property type="molecule type" value="Genomic_DNA"/>
</dbReference>
<evidence type="ECO:0000256" key="1">
    <source>
        <dbReference type="SAM" id="MobiDB-lite"/>
    </source>
</evidence>
<proteinExistence type="predicted"/>
<dbReference type="AlphaFoldDB" id="T1F7P1"/>
<dbReference type="EMBL" id="KB096676">
    <property type="protein sequence ID" value="ESO03235.1"/>
    <property type="molecule type" value="Genomic_DNA"/>
</dbReference>
<reference evidence="3" key="3">
    <citation type="submission" date="2015-06" db="UniProtKB">
        <authorList>
            <consortium name="EnsemblMetazoa"/>
        </authorList>
    </citation>
    <scope>IDENTIFICATION</scope>
</reference>
<dbReference type="RefSeq" id="XP_009018928.1">
    <property type="nucleotide sequence ID" value="XM_009020680.1"/>
</dbReference>
<name>T1F7P1_HELRO</name>
<organism evidence="3 4">
    <name type="scientific">Helobdella robusta</name>
    <name type="common">Californian leech</name>
    <dbReference type="NCBI Taxonomy" id="6412"/>
    <lineage>
        <taxon>Eukaryota</taxon>
        <taxon>Metazoa</taxon>
        <taxon>Spiralia</taxon>
        <taxon>Lophotrochozoa</taxon>
        <taxon>Annelida</taxon>
        <taxon>Clitellata</taxon>
        <taxon>Hirudinea</taxon>
        <taxon>Rhynchobdellida</taxon>
        <taxon>Glossiphoniidae</taxon>
        <taxon>Helobdella</taxon>
    </lineage>
</organism>
<sequence>MTCCCGKTCKGRMHQRSCKSYKSLRSTKSKVEPVDSGDNNATTFQHTSDSTTIPKPLPGIKLPKSSTLWAEANAFFHIELKRLDNCADVDNFAIVFQNILYSYFASNYGTLTKDSTPKKHKNCNIRHLKTKLKNLKTLAQSDSQLNSDVIKLSRQIRATLKTNKVSKNKDNISTKLKQNFWKTCNNIFNKSNSQSPLFNMETATNFFKNNLLNAGDRTTFCLPNWIPLLPSPSFQGNLNPPTYNEITAIVKKSKAKASPISSNETKYIMIHHDMI</sequence>
<evidence type="ECO:0000313" key="4">
    <source>
        <dbReference type="Proteomes" id="UP000015101"/>
    </source>
</evidence>
<keyword evidence="4" id="KW-1185">Reference proteome</keyword>
<dbReference type="OrthoDB" id="416119at2759"/>
<gene>
    <name evidence="3" type="primary">20204840</name>
    <name evidence="2" type="ORF">HELRODRAFT_174137</name>
</gene>